<dbReference type="EMBL" id="JBHSWN010000001">
    <property type="protein sequence ID" value="MFC6792258.1"/>
    <property type="molecule type" value="Genomic_DNA"/>
</dbReference>
<gene>
    <name evidence="5" type="ORF">ACFQE0_23420</name>
</gene>
<evidence type="ECO:0000259" key="4">
    <source>
        <dbReference type="Pfam" id="PF13439"/>
    </source>
</evidence>
<evidence type="ECO:0000259" key="3">
    <source>
        <dbReference type="Pfam" id="PF00534"/>
    </source>
</evidence>
<evidence type="ECO:0000256" key="2">
    <source>
        <dbReference type="ARBA" id="ARBA00022679"/>
    </source>
</evidence>
<feature type="domain" description="Glycosyl transferase family 1" evidence="3">
    <location>
        <begin position="165"/>
        <end position="324"/>
    </location>
</feature>
<comment type="caution">
    <text evidence="5">The sequence shown here is derived from an EMBL/GenBank/DDBJ whole genome shotgun (WGS) entry which is preliminary data.</text>
</comment>
<dbReference type="InterPro" id="IPR028098">
    <property type="entry name" value="Glyco_trans_4-like_N"/>
</dbReference>
<dbReference type="GO" id="GO:0016757">
    <property type="term" value="F:glycosyltransferase activity"/>
    <property type="evidence" value="ECO:0007669"/>
    <property type="project" value="UniProtKB-KW"/>
</dbReference>
<accession>A0ABW2BPB3</accession>
<evidence type="ECO:0000313" key="5">
    <source>
        <dbReference type="EMBL" id="MFC6792258.1"/>
    </source>
</evidence>
<dbReference type="Gene3D" id="3.40.50.2000">
    <property type="entry name" value="Glycogen Phosphorylase B"/>
    <property type="match status" value="2"/>
</dbReference>
<protein>
    <submittedName>
        <fullName evidence="5">Glycosyltransferase family 4 protein</fullName>
        <ecNumber evidence="5">2.4.-.-</ecNumber>
    </submittedName>
</protein>
<feature type="domain" description="Glycosyltransferase subfamily 4-like N-terminal" evidence="4">
    <location>
        <begin position="81"/>
        <end position="161"/>
    </location>
</feature>
<keyword evidence="1 5" id="KW-0328">Glycosyltransferase</keyword>
<sequence length="350" mass="36128">MIEACFCVPGDLDTPTGGYAYARHLHARLPEAGVIVSPVTLSAAFPHPGVADLADTATRLASAPEGTVLLIDGLAYGALPTPVIAAAGRRPIVALVHHPLGLEAGLSRDEANRLIGTERAALALAARVVTTSRFTRDLLAAEFAVPANRITVAEPGTEPARRARGGNGHPVRLLAVGALTPRKGFDILVAALERLPDLPWDLTIAGALDRAPDHVAALRRVIAEAGLDARITLAGAVSATRLDALYDGADLVVSPSLFEGYGMALAEALARGLPVVSTTGGAAADTVPDAAGLKVPPGDGSALAEALHVLINGSTRRAKAGQAAWEAGQRLPRWSDTARCVARVLRQVRP</sequence>
<dbReference type="Pfam" id="PF13439">
    <property type="entry name" value="Glyco_transf_4"/>
    <property type="match status" value="1"/>
</dbReference>
<proteinExistence type="predicted"/>
<keyword evidence="2 5" id="KW-0808">Transferase</keyword>
<dbReference type="RefSeq" id="WP_378973928.1">
    <property type="nucleotide sequence ID" value="NZ_JBHSWN010000001.1"/>
</dbReference>
<dbReference type="InterPro" id="IPR001296">
    <property type="entry name" value="Glyco_trans_1"/>
</dbReference>
<evidence type="ECO:0000313" key="6">
    <source>
        <dbReference type="Proteomes" id="UP001596292"/>
    </source>
</evidence>
<organism evidence="5 6">
    <name type="scientific">Methylobacterium komagatae</name>
    <dbReference type="NCBI Taxonomy" id="374425"/>
    <lineage>
        <taxon>Bacteria</taxon>
        <taxon>Pseudomonadati</taxon>
        <taxon>Pseudomonadota</taxon>
        <taxon>Alphaproteobacteria</taxon>
        <taxon>Hyphomicrobiales</taxon>
        <taxon>Methylobacteriaceae</taxon>
        <taxon>Methylobacterium</taxon>
    </lineage>
</organism>
<dbReference type="EC" id="2.4.-.-" evidence="5"/>
<name>A0ABW2BPB3_9HYPH</name>
<keyword evidence="6" id="KW-1185">Reference proteome</keyword>
<reference evidence="6" key="1">
    <citation type="journal article" date="2019" name="Int. J. Syst. Evol. Microbiol.">
        <title>The Global Catalogue of Microorganisms (GCM) 10K type strain sequencing project: providing services to taxonomists for standard genome sequencing and annotation.</title>
        <authorList>
            <consortium name="The Broad Institute Genomics Platform"/>
            <consortium name="The Broad Institute Genome Sequencing Center for Infectious Disease"/>
            <person name="Wu L."/>
            <person name="Ma J."/>
        </authorList>
    </citation>
    <scope>NUCLEOTIDE SEQUENCE [LARGE SCALE GENOMIC DNA]</scope>
    <source>
        <strain evidence="6">CCUG 48316</strain>
    </source>
</reference>
<dbReference type="PANTHER" id="PTHR12526:SF510">
    <property type="entry name" value="D-INOSITOL 3-PHOSPHATE GLYCOSYLTRANSFERASE"/>
    <property type="match status" value="1"/>
</dbReference>
<dbReference type="PANTHER" id="PTHR12526">
    <property type="entry name" value="GLYCOSYLTRANSFERASE"/>
    <property type="match status" value="1"/>
</dbReference>
<dbReference type="Pfam" id="PF00534">
    <property type="entry name" value="Glycos_transf_1"/>
    <property type="match status" value="1"/>
</dbReference>
<dbReference type="Proteomes" id="UP001596292">
    <property type="component" value="Unassembled WGS sequence"/>
</dbReference>
<evidence type="ECO:0000256" key="1">
    <source>
        <dbReference type="ARBA" id="ARBA00022676"/>
    </source>
</evidence>
<dbReference type="SUPFAM" id="SSF53756">
    <property type="entry name" value="UDP-Glycosyltransferase/glycogen phosphorylase"/>
    <property type="match status" value="1"/>
</dbReference>
<dbReference type="CDD" id="cd03801">
    <property type="entry name" value="GT4_PimA-like"/>
    <property type="match status" value="1"/>
</dbReference>